<comment type="caution">
    <text evidence="1">The sequence shown here is derived from an EMBL/GenBank/DDBJ whole genome shotgun (WGS) entry which is preliminary data.</text>
</comment>
<sequence>MPNWLASDQAFEREAVGITSAHSLSGQRDADDQYRYAATCINHPLENTMLLLILIGATLSFERPEPRVLSSVPGDQVRHHREAWRCTTGVAAFWR</sequence>
<keyword evidence="2" id="KW-1185">Reference proteome</keyword>
<organism evidence="1 2">
    <name type="scientific">Pseudomonas haemolytica</name>
    <dbReference type="NCBI Taxonomy" id="2600065"/>
    <lineage>
        <taxon>Bacteria</taxon>
        <taxon>Pseudomonadati</taxon>
        <taxon>Pseudomonadota</taxon>
        <taxon>Gammaproteobacteria</taxon>
        <taxon>Pseudomonadales</taxon>
        <taxon>Pseudomonadaceae</taxon>
        <taxon>Pseudomonas</taxon>
    </lineage>
</organism>
<evidence type="ECO:0000313" key="2">
    <source>
        <dbReference type="Proteomes" id="UP000620382"/>
    </source>
</evidence>
<protein>
    <submittedName>
        <fullName evidence="1">Uncharacterized protein</fullName>
    </submittedName>
</protein>
<gene>
    <name evidence="1" type="ORF">JJD71_08675</name>
</gene>
<name>A0ABS1GQ91_9PSED</name>
<evidence type="ECO:0000313" key="1">
    <source>
        <dbReference type="EMBL" id="MBK3459136.1"/>
    </source>
</evidence>
<dbReference type="RefSeq" id="WP_200657520.1">
    <property type="nucleotide sequence ID" value="NZ_JAENSR010000002.1"/>
</dbReference>
<accession>A0ABS1GQ91</accession>
<dbReference type="EMBL" id="JAENSR010000002">
    <property type="protein sequence ID" value="MBK3459136.1"/>
    <property type="molecule type" value="Genomic_DNA"/>
</dbReference>
<reference evidence="1 2" key="1">
    <citation type="submission" date="2021-01" db="EMBL/GenBank/DDBJ databases">
        <title>Antibiotic resistance and phylogeny of Pseudomonas spp. isolated over three decades from chicken meat in the Norwegian food chain.</title>
        <authorList>
            <person name="Moen B."/>
        </authorList>
    </citation>
    <scope>NUCLEOTIDE SEQUENCE [LARGE SCALE GENOMIC DNA]</scope>
    <source>
        <strain evidence="1 2">MF6766</strain>
    </source>
</reference>
<dbReference type="Proteomes" id="UP000620382">
    <property type="component" value="Unassembled WGS sequence"/>
</dbReference>
<proteinExistence type="predicted"/>